<dbReference type="GO" id="GO:0016020">
    <property type="term" value="C:membrane"/>
    <property type="evidence" value="ECO:0007669"/>
    <property type="project" value="UniProtKB-UniRule"/>
</dbReference>
<keyword evidence="1" id="KW-0472">Membrane</keyword>
<dbReference type="AlphaFoldDB" id="A0A9X1NKF6"/>
<dbReference type="InterPro" id="IPR008964">
    <property type="entry name" value="Invasin/intimin_cell_adhesion"/>
</dbReference>
<dbReference type="InterPro" id="IPR050330">
    <property type="entry name" value="Bact_OuterMem_StrucFunc"/>
</dbReference>
<dbReference type="PANTHER" id="PTHR30329">
    <property type="entry name" value="STATOR ELEMENT OF FLAGELLAR MOTOR COMPLEX"/>
    <property type="match status" value="1"/>
</dbReference>
<dbReference type="PROSITE" id="PS51123">
    <property type="entry name" value="OMPA_2"/>
    <property type="match status" value="1"/>
</dbReference>
<feature type="region of interest" description="Disordered" evidence="2">
    <location>
        <begin position="646"/>
        <end position="668"/>
    </location>
</feature>
<dbReference type="SUPFAM" id="SSF103088">
    <property type="entry name" value="OmpA-like"/>
    <property type="match status" value="1"/>
</dbReference>
<proteinExistence type="predicted"/>
<dbReference type="Pfam" id="PF19076">
    <property type="entry name" value="CshA_repeat"/>
    <property type="match status" value="2"/>
</dbReference>
<evidence type="ECO:0000256" key="2">
    <source>
        <dbReference type="SAM" id="MobiDB-lite"/>
    </source>
</evidence>
<dbReference type="RefSeq" id="WP_231448720.1">
    <property type="nucleotide sequence ID" value="NZ_JAJOMB010000025.1"/>
</dbReference>
<dbReference type="InterPro" id="IPR006665">
    <property type="entry name" value="OmpA-like"/>
</dbReference>
<dbReference type="Gene3D" id="2.60.40.1080">
    <property type="match status" value="1"/>
</dbReference>
<evidence type="ECO:0000259" key="4">
    <source>
        <dbReference type="PROSITE" id="PS51123"/>
    </source>
</evidence>
<feature type="chain" id="PRO_5040960704" evidence="3">
    <location>
        <begin position="31"/>
        <end position="791"/>
    </location>
</feature>
<accession>A0A9X1NKF6</accession>
<evidence type="ECO:0000313" key="5">
    <source>
        <dbReference type="EMBL" id="MCD5315900.1"/>
    </source>
</evidence>
<name>A0A9X1NKF6_9ACTN</name>
<dbReference type="PANTHER" id="PTHR30329:SF21">
    <property type="entry name" value="LIPOPROTEIN YIAD-RELATED"/>
    <property type="match status" value="1"/>
</dbReference>
<protein>
    <submittedName>
        <fullName evidence="5">OmpA family protein</fullName>
    </submittedName>
</protein>
<dbReference type="NCBIfam" id="TIGR04225">
    <property type="entry name" value="CshA_fibril_rpt"/>
    <property type="match status" value="2"/>
</dbReference>
<dbReference type="Proteomes" id="UP001138997">
    <property type="component" value="Unassembled WGS sequence"/>
</dbReference>
<sequence length="791" mass="80378">MSGGVRMRGVAAIVAVGLLPVVMVASPAAAAPVGDAQLVTGEVFLTNGYVEVGSRANGSLGSTVSAPAGYHPRNDSGTILGFRSDRDKDGWGVGTDDGDFFTPGNPYEGWGFQVGDSGTPQWNDNSTDSVAGSYATPTLTGTTAAATWSSTAPVDGISVSQVITAAADKQALDIDVTLTNTTGSAMTNVYYARGVDPDNCATVTTPSCDGDGDGVADTPGSYYTRNTIVAQVGAGDPASVASATQTDGSYLDLRSVDTDSLAAIESSGCTNTSNLAQFYPGPGGSACTTVGSTNFRDGLIYQVIKTPTLAAGASRTLHLQYTLSAAAATGSTPQAITFPQPADTPLSSGSATLTASADSSLAVTYTSSTPAICTVSGSTLTLVALGTCTITAKQPGNLTYAAATDVTRSFAVVADSSPVRPTPPDLSSTGVATAVQQAKVTIPEGGNVTLLDAAGEPTTTVTVSGVGVYTLNPSTGVITFAPERGYSGTTAGVRYQVASAGNLKATALYTATVRKPAAPAPKALTSTGPAAQRATIAHREGDVLALLDSAGTPSAGPVTIAGEGTYELDPATGVITFTPERGFTGKGVGIGFQVTDAYEQTGMAAYVPSVGATPTPPPTPTKPGPGTKPLPKIDRSHLVKIPADPTKVRGKHRRTKAFNSASTGADAHPITKLGSRQLAKGQGASLSGDGLFNFNSARLTKKGRAQVKSVVKNLRGAEAVRCEGYTDYAGLRSHELRLSAKRAKAVCTALKMYGAEVRTKIKGFGPERPAVIGGTPEGRRANRRVVILVTR</sequence>
<feature type="region of interest" description="Disordered" evidence="2">
    <location>
        <begin position="610"/>
        <end position="633"/>
    </location>
</feature>
<dbReference type="EMBL" id="JAJOMB010000025">
    <property type="protein sequence ID" value="MCD5315900.1"/>
    <property type="molecule type" value="Genomic_DNA"/>
</dbReference>
<evidence type="ECO:0000256" key="1">
    <source>
        <dbReference type="PROSITE-ProRule" id="PRU00473"/>
    </source>
</evidence>
<feature type="compositionally biased region" description="Pro residues" evidence="2">
    <location>
        <begin position="614"/>
        <end position="628"/>
    </location>
</feature>
<evidence type="ECO:0000313" key="6">
    <source>
        <dbReference type="Proteomes" id="UP001138997"/>
    </source>
</evidence>
<keyword evidence="6" id="KW-1185">Reference proteome</keyword>
<feature type="domain" description="OmpA-like" evidence="4">
    <location>
        <begin position="679"/>
        <end position="791"/>
    </location>
</feature>
<organism evidence="5 6">
    <name type="scientific">Kineosporia babensis</name>
    <dbReference type="NCBI Taxonomy" id="499548"/>
    <lineage>
        <taxon>Bacteria</taxon>
        <taxon>Bacillati</taxon>
        <taxon>Actinomycetota</taxon>
        <taxon>Actinomycetes</taxon>
        <taxon>Kineosporiales</taxon>
        <taxon>Kineosporiaceae</taxon>
        <taxon>Kineosporia</taxon>
    </lineage>
</organism>
<keyword evidence="3" id="KW-0732">Signal</keyword>
<dbReference type="Gene3D" id="3.30.1330.60">
    <property type="entry name" value="OmpA-like domain"/>
    <property type="match status" value="1"/>
</dbReference>
<dbReference type="Pfam" id="PF00691">
    <property type="entry name" value="OmpA"/>
    <property type="match status" value="1"/>
</dbReference>
<dbReference type="CDD" id="cd07185">
    <property type="entry name" value="OmpA_C-like"/>
    <property type="match status" value="1"/>
</dbReference>
<feature type="signal peptide" evidence="3">
    <location>
        <begin position="1"/>
        <end position="30"/>
    </location>
</feature>
<evidence type="ECO:0000256" key="3">
    <source>
        <dbReference type="SAM" id="SignalP"/>
    </source>
</evidence>
<dbReference type="SUPFAM" id="SSF49373">
    <property type="entry name" value="Invasin/intimin cell-adhesion fragments"/>
    <property type="match status" value="1"/>
</dbReference>
<comment type="caution">
    <text evidence="5">The sequence shown here is derived from an EMBL/GenBank/DDBJ whole genome shotgun (WGS) entry which is preliminary data.</text>
</comment>
<dbReference type="InterPro" id="IPR026395">
    <property type="entry name" value="CshA_fibril"/>
</dbReference>
<reference evidence="5" key="1">
    <citation type="submission" date="2021-11" db="EMBL/GenBank/DDBJ databases">
        <title>Streptomyces corallinus and Kineosporia corallina sp. nov., two new coral-derived marine actinobacteria.</title>
        <authorList>
            <person name="Buangrab K."/>
            <person name="Sutthacheep M."/>
            <person name="Yeemin T."/>
            <person name="Harunari E."/>
            <person name="Igarashi Y."/>
            <person name="Sripreechasak P."/>
            <person name="Kanchanasin P."/>
            <person name="Tanasupawat S."/>
            <person name="Phongsopitanun W."/>
        </authorList>
    </citation>
    <scope>NUCLEOTIDE SEQUENCE</scope>
    <source>
        <strain evidence="5">JCM 31032</strain>
    </source>
</reference>
<dbReference type="InterPro" id="IPR036737">
    <property type="entry name" value="OmpA-like_sf"/>
</dbReference>
<gene>
    <name evidence="5" type="ORF">LR394_33900</name>
</gene>